<keyword evidence="1" id="KW-0479">Metal-binding</keyword>
<evidence type="ECO:0000313" key="8">
    <source>
        <dbReference type="Proteomes" id="UP000549394"/>
    </source>
</evidence>
<dbReference type="Pfam" id="PF00096">
    <property type="entry name" value="zf-C2H2"/>
    <property type="match status" value="3"/>
</dbReference>
<dbReference type="AlphaFoldDB" id="A0A7I8VFK8"/>
<reference evidence="7 8" key="1">
    <citation type="submission" date="2020-08" db="EMBL/GenBank/DDBJ databases">
        <authorList>
            <person name="Hejnol A."/>
        </authorList>
    </citation>
    <scope>NUCLEOTIDE SEQUENCE [LARGE SCALE GENOMIC DNA]</scope>
</reference>
<evidence type="ECO:0000256" key="5">
    <source>
        <dbReference type="SAM" id="MobiDB-lite"/>
    </source>
</evidence>
<evidence type="ECO:0000256" key="3">
    <source>
        <dbReference type="ARBA" id="ARBA00022833"/>
    </source>
</evidence>
<evidence type="ECO:0000313" key="7">
    <source>
        <dbReference type="EMBL" id="CAD5114980.1"/>
    </source>
</evidence>
<dbReference type="Proteomes" id="UP000549394">
    <property type="component" value="Unassembled WGS sequence"/>
</dbReference>
<gene>
    <name evidence="7" type="ORF">DGYR_LOCUS3771</name>
</gene>
<dbReference type="InterPro" id="IPR036236">
    <property type="entry name" value="Znf_C2H2_sf"/>
</dbReference>
<comment type="caution">
    <text evidence="7">The sequence shown here is derived from an EMBL/GenBank/DDBJ whole genome shotgun (WGS) entry which is preliminary data.</text>
</comment>
<dbReference type="OrthoDB" id="4748970at2759"/>
<keyword evidence="8" id="KW-1185">Reference proteome</keyword>
<evidence type="ECO:0000256" key="4">
    <source>
        <dbReference type="PROSITE-ProRule" id="PRU00042"/>
    </source>
</evidence>
<feature type="compositionally biased region" description="Pro residues" evidence="5">
    <location>
        <begin position="113"/>
        <end position="122"/>
    </location>
</feature>
<organism evidence="7 8">
    <name type="scientific">Dimorphilus gyrociliatus</name>
    <dbReference type="NCBI Taxonomy" id="2664684"/>
    <lineage>
        <taxon>Eukaryota</taxon>
        <taxon>Metazoa</taxon>
        <taxon>Spiralia</taxon>
        <taxon>Lophotrochozoa</taxon>
        <taxon>Annelida</taxon>
        <taxon>Polychaeta</taxon>
        <taxon>Polychaeta incertae sedis</taxon>
        <taxon>Dinophilidae</taxon>
        <taxon>Dimorphilus</taxon>
    </lineage>
</organism>
<keyword evidence="3" id="KW-0862">Zinc</keyword>
<sequence>MYSTLNGNSDFYPESYLAEHKLNSDGVYDTDRYVLSFDESKFKEEMEKYLPKDEPVDPLSISQIFEQTECLQTPSLDGKAKVISKQEWSYQDNNCQSNWPTVKQEPADAWTPPNMPLTPPNSQPSSPTPLHKHVPVKQPLTPVTNRPRKTHAGCTTIKYNRKTNSDLEKRRIHRCHYPGCGKAYTKSSHLKAHQRLHTGEKPYRCHFTGCNCRFARSDELTRHHRKHTGYKPFKCSACGRSFARSDHLALHQKRHRPKNTD</sequence>
<evidence type="ECO:0000256" key="1">
    <source>
        <dbReference type="ARBA" id="ARBA00022723"/>
    </source>
</evidence>
<dbReference type="PROSITE" id="PS50157">
    <property type="entry name" value="ZINC_FINGER_C2H2_2"/>
    <property type="match status" value="3"/>
</dbReference>
<dbReference type="FunFam" id="3.30.160.60:FF:000007">
    <property type="entry name" value="Basic krueppel-like factor 3"/>
    <property type="match status" value="1"/>
</dbReference>
<keyword evidence="2 4" id="KW-0863">Zinc-finger</keyword>
<dbReference type="GO" id="GO:0008270">
    <property type="term" value="F:zinc ion binding"/>
    <property type="evidence" value="ECO:0007669"/>
    <property type="project" value="UniProtKB-KW"/>
</dbReference>
<feature type="domain" description="C2H2-type" evidence="6">
    <location>
        <begin position="233"/>
        <end position="260"/>
    </location>
</feature>
<dbReference type="PANTHER" id="PTHR23235">
    <property type="entry name" value="KRUEPPEL-LIKE TRANSCRIPTION FACTOR"/>
    <property type="match status" value="1"/>
</dbReference>
<name>A0A7I8VFK8_9ANNE</name>
<dbReference type="PANTHER" id="PTHR23235:SF166">
    <property type="entry name" value="DENDRITIC ARBOR REDUCTION PROTEIN 1"/>
    <property type="match status" value="1"/>
</dbReference>
<dbReference type="GO" id="GO:0000981">
    <property type="term" value="F:DNA-binding transcription factor activity, RNA polymerase II-specific"/>
    <property type="evidence" value="ECO:0007669"/>
    <property type="project" value="TreeGrafter"/>
</dbReference>
<evidence type="ECO:0000256" key="2">
    <source>
        <dbReference type="ARBA" id="ARBA00022771"/>
    </source>
</evidence>
<accession>A0A7I8VFK8</accession>
<evidence type="ECO:0000259" key="6">
    <source>
        <dbReference type="PROSITE" id="PS50157"/>
    </source>
</evidence>
<dbReference type="EMBL" id="CAJFCJ010000005">
    <property type="protein sequence ID" value="CAD5114980.1"/>
    <property type="molecule type" value="Genomic_DNA"/>
</dbReference>
<protein>
    <submittedName>
        <fullName evidence="7">DgyrCDS4008</fullName>
    </submittedName>
</protein>
<proteinExistence type="predicted"/>
<feature type="region of interest" description="Disordered" evidence="5">
    <location>
        <begin position="105"/>
        <end position="131"/>
    </location>
</feature>
<dbReference type="SUPFAM" id="SSF57667">
    <property type="entry name" value="beta-beta-alpha zinc fingers"/>
    <property type="match status" value="2"/>
</dbReference>
<dbReference type="GO" id="GO:0000978">
    <property type="term" value="F:RNA polymerase II cis-regulatory region sequence-specific DNA binding"/>
    <property type="evidence" value="ECO:0007669"/>
    <property type="project" value="TreeGrafter"/>
</dbReference>
<dbReference type="InterPro" id="IPR013087">
    <property type="entry name" value="Znf_C2H2_type"/>
</dbReference>
<feature type="domain" description="C2H2-type" evidence="6">
    <location>
        <begin position="203"/>
        <end position="232"/>
    </location>
</feature>
<feature type="domain" description="C2H2-type" evidence="6">
    <location>
        <begin position="173"/>
        <end position="202"/>
    </location>
</feature>
<dbReference type="SMART" id="SM00355">
    <property type="entry name" value="ZnF_C2H2"/>
    <property type="match status" value="3"/>
</dbReference>
<dbReference type="PROSITE" id="PS00028">
    <property type="entry name" value="ZINC_FINGER_C2H2_1"/>
    <property type="match status" value="3"/>
</dbReference>
<dbReference type="Gene3D" id="3.30.160.60">
    <property type="entry name" value="Classic Zinc Finger"/>
    <property type="match status" value="3"/>
</dbReference>